<reference evidence="2" key="1">
    <citation type="submission" date="2022-07" db="EMBL/GenBank/DDBJ databases">
        <authorList>
            <person name="Macas J."/>
            <person name="Novak P."/>
            <person name="Neumann P."/>
        </authorList>
    </citation>
    <scope>NUCLEOTIDE SEQUENCE</scope>
</reference>
<name>A0AAV0F133_9ASTE</name>
<protein>
    <submittedName>
        <fullName evidence="2">Uncharacterized protein</fullName>
    </submittedName>
</protein>
<dbReference type="PANTHER" id="PTHR33544">
    <property type="entry name" value="DUF4005 DOMAIN-CONTAINING PROTEIN-RELATED"/>
    <property type="match status" value="1"/>
</dbReference>
<sequence>MSHYQTDRKSFKDKRGHWCLWLSRDDWDAMQGEGWPLGLRPLSLRVVRNRDHYLEASTSSFNTTLLGDSPAASSSVSSAFDTESTGSSFFLDRSTTLGTLIGITRIMNLSRRSTRETVIETVDKKHNWSRCFSMCPTKSTDAADMTSIRSHKAGAPLGHFLAVERSDANRNDRIIHHNPMVYGPDEYDVGQKDIEPNSLFSDGHIAPPQVSKRTMESENEHSVPLVLFPCICG</sequence>
<accession>A0AAV0F133</accession>
<dbReference type="EMBL" id="CAMAPF010000150">
    <property type="protein sequence ID" value="CAH9109157.1"/>
    <property type="molecule type" value="Genomic_DNA"/>
</dbReference>
<gene>
    <name evidence="1" type="ORF">CEPIT_LOCUS18604</name>
    <name evidence="2" type="ORF">CEPIT_LOCUS29611</name>
</gene>
<dbReference type="PANTHER" id="PTHR33544:SF5">
    <property type="entry name" value="DUF4005 DOMAIN-CONTAINING PROTEIN"/>
    <property type="match status" value="1"/>
</dbReference>
<organism evidence="2 3">
    <name type="scientific">Cuscuta epithymum</name>
    <dbReference type="NCBI Taxonomy" id="186058"/>
    <lineage>
        <taxon>Eukaryota</taxon>
        <taxon>Viridiplantae</taxon>
        <taxon>Streptophyta</taxon>
        <taxon>Embryophyta</taxon>
        <taxon>Tracheophyta</taxon>
        <taxon>Spermatophyta</taxon>
        <taxon>Magnoliopsida</taxon>
        <taxon>eudicotyledons</taxon>
        <taxon>Gunneridae</taxon>
        <taxon>Pentapetalae</taxon>
        <taxon>asterids</taxon>
        <taxon>lamiids</taxon>
        <taxon>Solanales</taxon>
        <taxon>Convolvulaceae</taxon>
        <taxon>Cuscuteae</taxon>
        <taxon>Cuscuta</taxon>
        <taxon>Cuscuta subgen. Cuscuta</taxon>
    </lineage>
</organism>
<comment type="caution">
    <text evidence="2">The sequence shown here is derived from an EMBL/GenBank/DDBJ whole genome shotgun (WGS) entry which is preliminary data.</text>
</comment>
<keyword evidence="3" id="KW-1185">Reference proteome</keyword>
<dbReference type="InterPro" id="IPR040344">
    <property type="entry name" value="At3g17950-like"/>
</dbReference>
<dbReference type="AlphaFoldDB" id="A0AAV0F133"/>
<evidence type="ECO:0000313" key="2">
    <source>
        <dbReference type="EMBL" id="CAH9129137.1"/>
    </source>
</evidence>
<proteinExistence type="predicted"/>
<dbReference type="EMBL" id="CAMAPF010000955">
    <property type="protein sequence ID" value="CAH9129137.1"/>
    <property type="molecule type" value="Genomic_DNA"/>
</dbReference>
<evidence type="ECO:0000313" key="1">
    <source>
        <dbReference type="EMBL" id="CAH9109157.1"/>
    </source>
</evidence>
<evidence type="ECO:0000313" key="3">
    <source>
        <dbReference type="Proteomes" id="UP001152523"/>
    </source>
</evidence>
<dbReference type="Proteomes" id="UP001152523">
    <property type="component" value="Unassembled WGS sequence"/>
</dbReference>